<accession>A0A1G5IWU2</accession>
<reference evidence="6 7" key="1">
    <citation type="submission" date="2016-10" db="EMBL/GenBank/DDBJ databases">
        <authorList>
            <person name="de Groot N.N."/>
        </authorList>
    </citation>
    <scope>NUCLEOTIDE SEQUENCE [LARGE SCALE GENOMIC DNA]</scope>
    <source>
        <strain evidence="6 7">DSM 18978</strain>
    </source>
</reference>
<dbReference type="PANTHER" id="PTHR11228:SF34">
    <property type="entry name" value="TUNGSTEN-CONTAINING ALDEHYDE FERREDOXIN OXIDOREDUCTASE COFACTOR MODIFYING PROTEIN"/>
    <property type="match status" value="1"/>
</dbReference>
<keyword evidence="3" id="KW-0408">Iron</keyword>
<evidence type="ECO:0000313" key="6">
    <source>
        <dbReference type="EMBL" id="SCY79888.1"/>
    </source>
</evidence>
<dbReference type="EMBL" id="FMUS01000016">
    <property type="protein sequence ID" value="SCY79888.1"/>
    <property type="molecule type" value="Genomic_DNA"/>
</dbReference>
<evidence type="ECO:0000259" key="5">
    <source>
        <dbReference type="Pfam" id="PF04055"/>
    </source>
</evidence>
<evidence type="ECO:0000313" key="7">
    <source>
        <dbReference type="Proteomes" id="UP000198636"/>
    </source>
</evidence>
<dbReference type="CDD" id="cd01335">
    <property type="entry name" value="Radical_SAM"/>
    <property type="match status" value="1"/>
</dbReference>
<dbReference type="SFLD" id="SFLDS00029">
    <property type="entry name" value="Radical_SAM"/>
    <property type="match status" value="1"/>
</dbReference>
<evidence type="ECO:0000256" key="1">
    <source>
        <dbReference type="ARBA" id="ARBA00022691"/>
    </source>
</evidence>
<dbReference type="CDD" id="cd21109">
    <property type="entry name" value="SPASM"/>
    <property type="match status" value="1"/>
</dbReference>
<dbReference type="AlphaFoldDB" id="A0A1G5IWU2"/>
<dbReference type="SUPFAM" id="SSF102114">
    <property type="entry name" value="Radical SAM enzymes"/>
    <property type="match status" value="1"/>
</dbReference>
<keyword evidence="4" id="KW-0411">Iron-sulfur</keyword>
<sequence>MTELFQPTAQLKISLTSDCNNDCVICLNKTTRSRNGQNKGLSPDKIKELIDEASALGMVGAYWTGGEPLIEYESLLRLMEYSSKKGLISSIVTNGGLIGAYGNYRKLNQELLQKAGLFKLSTTEIVKSLKNAGLTRIYFSVDNNHTTLEGADTEVHKSVPTEVISQSIGTFLDEGFGRVHALEAIGYQLRMTATSSGVWLNPTKEIIQDVINKLGVKLEKELSTQEIVYANEKGKILLKLLGVSNIGDAEGLDDSMLESKAGKDIFHIKCSHFIPTEQAYDKGKYHRDLFVDYNGIVYTCGNHAYPVGNVYRESLASIIKGINMPTLDNEFGMSRKVFHSLLLLSENKNIGNNAIGEAFRLMYAENPKLIESLKTQCGGCNSLGSQKDIQTAFLKAFETIYKKR</sequence>
<dbReference type="RefSeq" id="WP_176759010.1">
    <property type="nucleotide sequence ID" value="NZ_FMUS01000016.1"/>
</dbReference>
<gene>
    <name evidence="6" type="ORF">SAMN03080606_02538</name>
</gene>
<dbReference type="InterPro" id="IPR013785">
    <property type="entry name" value="Aldolase_TIM"/>
</dbReference>
<evidence type="ECO:0000256" key="4">
    <source>
        <dbReference type="ARBA" id="ARBA00023014"/>
    </source>
</evidence>
<dbReference type="SFLD" id="SFLDG01067">
    <property type="entry name" value="SPASM/twitch_domain_containing"/>
    <property type="match status" value="1"/>
</dbReference>
<dbReference type="STRING" id="1120976.SAMN03080606_02538"/>
<protein>
    <submittedName>
        <fullName evidence="6">Iron-sulfur cluster-binding domain-containing protein</fullName>
    </submittedName>
</protein>
<keyword evidence="7" id="KW-1185">Reference proteome</keyword>
<proteinExistence type="predicted"/>
<dbReference type="InterPro" id="IPR058240">
    <property type="entry name" value="rSAM_sf"/>
</dbReference>
<dbReference type="PANTHER" id="PTHR11228">
    <property type="entry name" value="RADICAL SAM DOMAIN PROTEIN"/>
    <property type="match status" value="1"/>
</dbReference>
<keyword evidence="2" id="KW-0479">Metal-binding</keyword>
<keyword evidence="1" id="KW-0949">S-adenosyl-L-methionine</keyword>
<dbReference type="InterPro" id="IPR050377">
    <property type="entry name" value="Radical_SAM_PqqE_MftC-like"/>
</dbReference>
<dbReference type="GO" id="GO:0046872">
    <property type="term" value="F:metal ion binding"/>
    <property type="evidence" value="ECO:0007669"/>
    <property type="project" value="UniProtKB-KW"/>
</dbReference>
<dbReference type="Pfam" id="PF04055">
    <property type="entry name" value="Radical_SAM"/>
    <property type="match status" value="1"/>
</dbReference>
<name>A0A1G5IWU2_9FIRM</name>
<feature type="domain" description="Radical SAM core" evidence="5">
    <location>
        <begin position="13"/>
        <end position="144"/>
    </location>
</feature>
<evidence type="ECO:0000256" key="3">
    <source>
        <dbReference type="ARBA" id="ARBA00023004"/>
    </source>
</evidence>
<dbReference type="GO" id="GO:0003824">
    <property type="term" value="F:catalytic activity"/>
    <property type="evidence" value="ECO:0007669"/>
    <property type="project" value="InterPro"/>
</dbReference>
<dbReference type="InterPro" id="IPR007197">
    <property type="entry name" value="rSAM"/>
</dbReference>
<dbReference type="GO" id="GO:0051536">
    <property type="term" value="F:iron-sulfur cluster binding"/>
    <property type="evidence" value="ECO:0007669"/>
    <property type="project" value="UniProtKB-KW"/>
</dbReference>
<evidence type="ECO:0000256" key="2">
    <source>
        <dbReference type="ARBA" id="ARBA00022723"/>
    </source>
</evidence>
<dbReference type="Proteomes" id="UP000198636">
    <property type="component" value="Unassembled WGS sequence"/>
</dbReference>
<organism evidence="6 7">
    <name type="scientific">Alkaliphilus peptidifermentans DSM 18978</name>
    <dbReference type="NCBI Taxonomy" id="1120976"/>
    <lineage>
        <taxon>Bacteria</taxon>
        <taxon>Bacillati</taxon>
        <taxon>Bacillota</taxon>
        <taxon>Clostridia</taxon>
        <taxon>Peptostreptococcales</taxon>
        <taxon>Natronincolaceae</taxon>
        <taxon>Alkaliphilus</taxon>
    </lineage>
</organism>
<dbReference type="Gene3D" id="3.20.20.70">
    <property type="entry name" value="Aldolase class I"/>
    <property type="match status" value="1"/>
</dbReference>